<gene>
    <name evidence="1" type="ORF">RMAR1173_LOCUS12283</name>
</gene>
<sequence length="163" mass="17078">MRLSVPAVPDAELLGPAGMERGLLQGKPLDEDHLFSGNSEDLDQFLSESESEGGLPELEGLCSALVPAPGPPRAISPHVLRGTTFPTTEGVDGRGSALSSLGLDLPPLFMGEDGDQGPWCGSDDQVSLGELQSILLSFLDEDVMAEEATACLKEPMSGFVFHG</sequence>
<name>A0A7S2WK81_9STRA</name>
<dbReference type="AlphaFoldDB" id="A0A7S2WK81"/>
<evidence type="ECO:0000313" key="1">
    <source>
        <dbReference type="EMBL" id="CAD9692891.1"/>
    </source>
</evidence>
<dbReference type="EMBL" id="HBHJ01018588">
    <property type="protein sequence ID" value="CAD9692891.1"/>
    <property type="molecule type" value="Transcribed_RNA"/>
</dbReference>
<accession>A0A7S2WK81</accession>
<organism evidence="1">
    <name type="scientific">Rhizochromulina marina</name>
    <dbReference type="NCBI Taxonomy" id="1034831"/>
    <lineage>
        <taxon>Eukaryota</taxon>
        <taxon>Sar</taxon>
        <taxon>Stramenopiles</taxon>
        <taxon>Ochrophyta</taxon>
        <taxon>Dictyochophyceae</taxon>
        <taxon>Rhizochromulinales</taxon>
        <taxon>Rhizochromulina</taxon>
    </lineage>
</organism>
<reference evidence="1" key="1">
    <citation type="submission" date="2021-01" db="EMBL/GenBank/DDBJ databases">
        <authorList>
            <person name="Corre E."/>
            <person name="Pelletier E."/>
            <person name="Niang G."/>
            <person name="Scheremetjew M."/>
            <person name="Finn R."/>
            <person name="Kale V."/>
            <person name="Holt S."/>
            <person name="Cochrane G."/>
            <person name="Meng A."/>
            <person name="Brown T."/>
            <person name="Cohen L."/>
        </authorList>
    </citation>
    <scope>NUCLEOTIDE SEQUENCE</scope>
    <source>
        <strain evidence="1">CCMP1243</strain>
    </source>
</reference>
<protein>
    <submittedName>
        <fullName evidence="1">Uncharacterized protein</fullName>
    </submittedName>
</protein>
<proteinExistence type="predicted"/>